<gene>
    <name evidence="1" type="ORF">TRAPUB_7048</name>
</gene>
<proteinExistence type="predicted"/>
<evidence type="ECO:0000313" key="2">
    <source>
        <dbReference type="Proteomes" id="UP000184267"/>
    </source>
</evidence>
<keyword evidence="2" id="KW-1185">Reference proteome</keyword>
<dbReference type="AlphaFoldDB" id="A0A1M2V464"/>
<accession>A0A1M2V464</accession>
<name>A0A1M2V464_TRAPU</name>
<organism evidence="1 2">
    <name type="scientific">Trametes pubescens</name>
    <name type="common">White-rot fungus</name>
    <dbReference type="NCBI Taxonomy" id="154538"/>
    <lineage>
        <taxon>Eukaryota</taxon>
        <taxon>Fungi</taxon>
        <taxon>Dikarya</taxon>
        <taxon>Basidiomycota</taxon>
        <taxon>Agaricomycotina</taxon>
        <taxon>Agaricomycetes</taxon>
        <taxon>Polyporales</taxon>
        <taxon>Polyporaceae</taxon>
        <taxon>Trametes</taxon>
    </lineage>
</organism>
<reference evidence="1 2" key="1">
    <citation type="submission" date="2016-10" db="EMBL/GenBank/DDBJ databases">
        <title>Genome sequence of the basidiomycete white-rot fungus Trametes pubescens.</title>
        <authorList>
            <person name="Makela M.R."/>
            <person name="Granchi Z."/>
            <person name="Peng M."/>
            <person name="De Vries R.P."/>
            <person name="Grigoriev I."/>
            <person name="Riley R."/>
            <person name="Hilden K."/>
        </authorList>
    </citation>
    <scope>NUCLEOTIDE SEQUENCE [LARGE SCALE GENOMIC DNA]</scope>
    <source>
        <strain evidence="1 2">FBCC735</strain>
    </source>
</reference>
<dbReference type="Proteomes" id="UP000184267">
    <property type="component" value="Unassembled WGS sequence"/>
</dbReference>
<sequence>MPHLPQTTLGPDPEQCDRFADSLSSAAATEAVVQDIERLQKNIDVINDLFDKVARPLLKFDIQYFGRADHTSALSPQWNVFPKRFNAYVDNSRDSAAAASRIMHLYATTVLDRVKDMNCNVTSLVKEIEHFKEKVQKHIVVAKTVRGNFSEIAADIKEFKEIVQITIDLESITGPLSEDITKAVGNIQLLEQKVSK</sequence>
<dbReference type="OrthoDB" id="10551605at2759"/>
<protein>
    <submittedName>
        <fullName evidence="1">Uncharacterized protein</fullName>
    </submittedName>
</protein>
<evidence type="ECO:0000313" key="1">
    <source>
        <dbReference type="EMBL" id="OJT02395.1"/>
    </source>
</evidence>
<comment type="caution">
    <text evidence="1">The sequence shown here is derived from an EMBL/GenBank/DDBJ whole genome shotgun (WGS) entry which is preliminary data.</text>
</comment>
<dbReference type="EMBL" id="MNAD01001671">
    <property type="protein sequence ID" value="OJT02395.1"/>
    <property type="molecule type" value="Genomic_DNA"/>
</dbReference>